<keyword evidence="1" id="KW-1133">Transmembrane helix</keyword>
<evidence type="ECO:0008006" key="4">
    <source>
        <dbReference type="Google" id="ProtNLM"/>
    </source>
</evidence>
<organism evidence="2 3">
    <name type="scientific">Wuchereria bancrofti</name>
    <dbReference type="NCBI Taxonomy" id="6293"/>
    <lineage>
        <taxon>Eukaryota</taxon>
        <taxon>Metazoa</taxon>
        <taxon>Ecdysozoa</taxon>
        <taxon>Nematoda</taxon>
        <taxon>Chromadorea</taxon>
        <taxon>Rhabditida</taxon>
        <taxon>Spirurina</taxon>
        <taxon>Spiruromorpha</taxon>
        <taxon>Filarioidea</taxon>
        <taxon>Onchocercidae</taxon>
        <taxon>Wuchereria</taxon>
    </lineage>
</organism>
<feature type="transmembrane region" description="Helical" evidence="1">
    <location>
        <begin position="122"/>
        <end position="145"/>
    </location>
</feature>
<sequence length="196" mass="22002">MQAQTSIHHSPKISLVFRILATSCITISVVCCLMSDLWYYYTLPTLGFFAALLAALLLVCTVIQILKFSKNERFLLYPMQIAIVMIPMFLSLLAMVFFALGVRVCINLFSETCFILYNSPSLTTAMIFAALCFCILLLELILLLCTNEPNKMVDGDTQTGPVSNRDSNYDKTSAIIINPQFKQAFIARRSPMQTNL</sequence>
<keyword evidence="3" id="KW-1185">Reference proteome</keyword>
<evidence type="ECO:0000313" key="3">
    <source>
        <dbReference type="Proteomes" id="UP000270924"/>
    </source>
</evidence>
<proteinExistence type="predicted"/>
<dbReference type="AlphaFoldDB" id="A0A3P7FHM5"/>
<gene>
    <name evidence="2" type="ORF">WBA_LOCUS2331</name>
</gene>
<keyword evidence="1" id="KW-0472">Membrane</keyword>
<dbReference type="InParanoid" id="A0A3P7FHM5"/>
<name>A0A3P7FHM5_WUCBA</name>
<dbReference type="Proteomes" id="UP000270924">
    <property type="component" value="Unassembled WGS sequence"/>
</dbReference>
<evidence type="ECO:0000313" key="2">
    <source>
        <dbReference type="EMBL" id="VDM08945.1"/>
    </source>
</evidence>
<feature type="transmembrane region" description="Helical" evidence="1">
    <location>
        <begin position="47"/>
        <end position="69"/>
    </location>
</feature>
<dbReference type="OMA" id="ETCFILY"/>
<evidence type="ECO:0000256" key="1">
    <source>
        <dbReference type="SAM" id="Phobius"/>
    </source>
</evidence>
<dbReference type="OrthoDB" id="5844882at2759"/>
<feature type="transmembrane region" description="Helical" evidence="1">
    <location>
        <begin position="15"/>
        <end position="41"/>
    </location>
</feature>
<protein>
    <recommendedName>
        <fullName evidence="4">MARVEL domain-containing protein</fullName>
    </recommendedName>
</protein>
<feature type="transmembrane region" description="Helical" evidence="1">
    <location>
        <begin position="81"/>
        <end position="102"/>
    </location>
</feature>
<accession>A0A3P7FHM5</accession>
<keyword evidence="1" id="KW-0812">Transmembrane</keyword>
<reference evidence="2 3" key="1">
    <citation type="submission" date="2018-11" db="EMBL/GenBank/DDBJ databases">
        <authorList>
            <consortium name="Pathogen Informatics"/>
        </authorList>
    </citation>
    <scope>NUCLEOTIDE SEQUENCE [LARGE SCALE GENOMIC DNA]</scope>
</reference>
<dbReference type="EMBL" id="UYWW01000621">
    <property type="protein sequence ID" value="VDM08945.1"/>
    <property type="molecule type" value="Genomic_DNA"/>
</dbReference>